<dbReference type="RefSeq" id="WP_203707868.1">
    <property type="nucleotide sequence ID" value="NZ_BAAALU010000006.1"/>
</dbReference>
<keyword evidence="2" id="KW-1185">Reference proteome</keyword>
<accession>A0ABQ4CE40</accession>
<protein>
    <recommendedName>
        <fullName evidence="3">HEXXH motif-containing protein</fullName>
    </recommendedName>
</protein>
<reference evidence="1 2" key="1">
    <citation type="submission" date="2021-01" db="EMBL/GenBank/DDBJ databases">
        <title>Whole genome shotgun sequence of Asanoa iriomotensis NBRC 100142.</title>
        <authorList>
            <person name="Komaki H."/>
            <person name="Tamura T."/>
        </authorList>
    </citation>
    <scope>NUCLEOTIDE SEQUENCE [LARGE SCALE GENOMIC DNA]</scope>
    <source>
        <strain evidence="1 2">NBRC 100142</strain>
    </source>
</reference>
<evidence type="ECO:0000313" key="1">
    <source>
        <dbReference type="EMBL" id="GIF61051.1"/>
    </source>
</evidence>
<dbReference type="InterPro" id="IPR026337">
    <property type="entry name" value="AKG_HExxH"/>
</dbReference>
<sequence>MKLHRLSAADLDLLASGLGGPALVDDLLRGQRSRRLMILKLVVDHGPGLTADHRQALAVLAAADQRDHAAVAGLVDTPMFGSWAGALLRLIAGEPEPSDVARQLDRLVPYAVVAAHRAGISAELVGRIHRGELVLPTLGRLRLDTEQQQGPVKFVSRPPGLWVDGREVPATDSAQSPHWQPLRALRAPGPPAVTVPIDDIDPCRGNYHIDASPRLSSPAFNRWQHEFASTWQIVARHVPRRAEELAVALRTIVPLRKPNLDAARSATSRDAVGAIGLDLPVSAAEFATTLVHEIQHSKLTAAMDIEPLCAMSGEAVHFAPWRSDPRPVAGLLQGVYAFLGVADTWRALYTGSDGFPEAARQFANVRADVRAAVEALVRSDELTPAGRRFVDGLSVAIDDLGTVSVARSLVTAAETRVAAKRVAWRRRRGLADGT</sequence>
<name>A0ABQ4CE40_9ACTN</name>
<comment type="caution">
    <text evidence="1">The sequence shown here is derived from an EMBL/GenBank/DDBJ whole genome shotgun (WGS) entry which is preliminary data.</text>
</comment>
<proteinExistence type="predicted"/>
<evidence type="ECO:0000313" key="2">
    <source>
        <dbReference type="Proteomes" id="UP000624325"/>
    </source>
</evidence>
<evidence type="ECO:0008006" key="3">
    <source>
        <dbReference type="Google" id="ProtNLM"/>
    </source>
</evidence>
<dbReference type="Proteomes" id="UP000624325">
    <property type="component" value="Unassembled WGS sequence"/>
</dbReference>
<organism evidence="1 2">
    <name type="scientific">Asanoa iriomotensis</name>
    <dbReference type="NCBI Taxonomy" id="234613"/>
    <lineage>
        <taxon>Bacteria</taxon>
        <taxon>Bacillati</taxon>
        <taxon>Actinomycetota</taxon>
        <taxon>Actinomycetes</taxon>
        <taxon>Micromonosporales</taxon>
        <taxon>Micromonosporaceae</taxon>
        <taxon>Asanoa</taxon>
    </lineage>
</organism>
<dbReference type="NCBIfam" id="TIGR04267">
    <property type="entry name" value="mod_HExxH"/>
    <property type="match status" value="1"/>
</dbReference>
<dbReference type="EMBL" id="BONC01000086">
    <property type="protein sequence ID" value="GIF61051.1"/>
    <property type="molecule type" value="Genomic_DNA"/>
</dbReference>
<gene>
    <name evidence="1" type="ORF">Air01nite_71460</name>
</gene>